<name>A0AAV5TT94_9BILA</name>
<organism evidence="2 3">
    <name type="scientific">Pristionchus entomophagus</name>
    <dbReference type="NCBI Taxonomy" id="358040"/>
    <lineage>
        <taxon>Eukaryota</taxon>
        <taxon>Metazoa</taxon>
        <taxon>Ecdysozoa</taxon>
        <taxon>Nematoda</taxon>
        <taxon>Chromadorea</taxon>
        <taxon>Rhabditida</taxon>
        <taxon>Rhabditina</taxon>
        <taxon>Diplogasteromorpha</taxon>
        <taxon>Diplogasteroidea</taxon>
        <taxon>Neodiplogasteridae</taxon>
        <taxon>Pristionchus</taxon>
    </lineage>
</organism>
<feature type="compositionally biased region" description="Acidic residues" evidence="1">
    <location>
        <begin position="1"/>
        <end position="10"/>
    </location>
</feature>
<feature type="non-terminal residue" evidence="2">
    <location>
        <position position="1"/>
    </location>
</feature>
<sequence>TDAMDEDEGEIVEKKMKAPDPTPHLPVYAVLFATMKKGNSYEETDDENPDVDSDGPSDDEDIDDVIEEEQGKAVPLILAFLSLSMTRPGWPDMEQWDSEVKVVDPTDKPPKFWDTAKYEMRNNRWLDDAVFGWEVTSSLIKHAQKKNYKQLKMEVDAFESELRVRAMDLISIDDILDTVVDAVEDEETIESYRLVSVG</sequence>
<reference evidence="2" key="1">
    <citation type="submission" date="2023-10" db="EMBL/GenBank/DDBJ databases">
        <title>Genome assembly of Pristionchus species.</title>
        <authorList>
            <person name="Yoshida K."/>
            <person name="Sommer R.J."/>
        </authorList>
    </citation>
    <scope>NUCLEOTIDE SEQUENCE</scope>
    <source>
        <strain evidence="2">RS0144</strain>
    </source>
</reference>
<dbReference type="AlphaFoldDB" id="A0AAV5TT94"/>
<keyword evidence="3" id="KW-1185">Reference proteome</keyword>
<comment type="caution">
    <text evidence="2">The sequence shown here is derived from an EMBL/GenBank/DDBJ whole genome shotgun (WGS) entry which is preliminary data.</text>
</comment>
<feature type="non-terminal residue" evidence="2">
    <location>
        <position position="198"/>
    </location>
</feature>
<feature type="region of interest" description="Disordered" evidence="1">
    <location>
        <begin position="1"/>
        <end position="20"/>
    </location>
</feature>
<dbReference type="Proteomes" id="UP001432027">
    <property type="component" value="Unassembled WGS sequence"/>
</dbReference>
<evidence type="ECO:0000256" key="1">
    <source>
        <dbReference type="SAM" id="MobiDB-lite"/>
    </source>
</evidence>
<evidence type="ECO:0000313" key="2">
    <source>
        <dbReference type="EMBL" id="GMS97715.1"/>
    </source>
</evidence>
<protein>
    <submittedName>
        <fullName evidence="2">Uncharacterized protein</fullName>
    </submittedName>
</protein>
<accession>A0AAV5TT94</accession>
<feature type="compositionally biased region" description="Acidic residues" evidence="1">
    <location>
        <begin position="42"/>
        <end position="62"/>
    </location>
</feature>
<gene>
    <name evidence="2" type="ORF">PENTCL1PPCAC_19890</name>
</gene>
<dbReference type="EMBL" id="BTSX01000004">
    <property type="protein sequence ID" value="GMS97715.1"/>
    <property type="molecule type" value="Genomic_DNA"/>
</dbReference>
<evidence type="ECO:0000313" key="3">
    <source>
        <dbReference type="Proteomes" id="UP001432027"/>
    </source>
</evidence>
<feature type="region of interest" description="Disordered" evidence="1">
    <location>
        <begin position="38"/>
        <end position="62"/>
    </location>
</feature>
<proteinExistence type="predicted"/>